<accession>A0ACC2F1M4</accession>
<organism evidence="1 2">
    <name type="scientific">Dallia pectoralis</name>
    <name type="common">Alaska blackfish</name>
    <dbReference type="NCBI Taxonomy" id="75939"/>
    <lineage>
        <taxon>Eukaryota</taxon>
        <taxon>Metazoa</taxon>
        <taxon>Chordata</taxon>
        <taxon>Craniata</taxon>
        <taxon>Vertebrata</taxon>
        <taxon>Euteleostomi</taxon>
        <taxon>Actinopterygii</taxon>
        <taxon>Neopterygii</taxon>
        <taxon>Teleostei</taxon>
        <taxon>Protacanthopterygii</taxon>
        <taxon>Esociformes</taxon>
        <taxon>Umbridae</taxon>
        <taxon>Dallia</taxon>
    </lineage>
</organism>
<gene>
    <name evidence="1" type="ORF">DPEC_G00348990</name>
</gene>
<name>A0ACC2F1M4_DALPE</name>
<dbReference type="Proteomes" id="UP001157502">
    <property type="component" value="Chromosome 36"/>
</dbReference>
<proteinExistence type="predicted"/>
<dbReference type="EMBL" id="CM055763">
    <property type="protein sequence ID" value="KAJ7985140.1"/>
    <property type="molecule type" value="Genomic_DNA"/>
</dbReference>
<evidence type="ECO:0000313" key="2">
    <source>
        <dbReference type="Proteomes" id="UP001157502"/>
    </source>
</evidence>
<sequence>MREGTFFNDDFHVGWRGVDTKQAVALRWQNHTPTNMTSSVADFSVEKMTFKRVVVFLAQPSEQSAIQGMGSDFNKRLDCNTERFVESWIFTSGHKMAVHSTMDRQHMRDLLLHQSSEAPVPANHRGAL</sequence>
<reference evidence="1" key="1">
    <citation type="submission" date="2021-05" db="EMBL/GenBank/DDBJ databases">
        <authorList>
            <person name="Pan Q."/>
            <person name="Jouanno E."/>
            <person name="Zahm M."/>
            <person name="Klopp C."/>
            <person name="Cabau C."/>
            <person name="Louis A."/>
            <person name="Berthelot C."/>
            <person name="Parey E."/>
            <person name="Roest Crollius H."/>
            <person name="Montfort J."/>
            <person name="Robinson-Rechavi M."/>
            <person name="Bouchez O."/>
            <person name="Lampietro C."/>
            <person name="Lopez Roques C."/>
            <person name="Donnadieu C."/>
            <person name="Postlethwait J."/>
            <person name="Bobe J."/>
            <person name="Dillon D."/>
            <person name="Chandos A."/>
            <person name="von Hippel F."/>
            <person name="Guiguen Y."/>
        </authorList>
    </citation>
    <scope>NUCLEOTIDE SEQUENCE</scope>
    <source>
        <strain evidence="1">YG-Jan2019</strain>
    </source>
</reference>
<comment type="caution">
    <text evidence="1">The sequence shown here is derived from an EMBL/GenBank/DDBJ whole genome shotgun (WGS) entry which is preliminary data.</text>
</comment>
<evidence type="ECO:0000313" key="1">
    <source>
        <dbReference type="EMBL" id="KAJ7985140.1"/>
    </source>
</evidence>
<protein>
    <submittedName>
        <fullName evidence="1">Uncharacterized protein</fullName>
    </submittedName>
</protein>
<keyword evidence="2" id="KW-1185">Reference proteome</keyword>